<comment type="cofactor">
    <cofactor evidence="1">
        <name>Mg(2+)</name>
        <dbReference type="ChEBI" id="CHEBI:18420"/>
    </cofactor>
</comment>
<dbReference type="InterPro" id="IPR000086">
    <property type="entry name" value="NUDIX_hydrolase_dom"/>
</dbReference>
<evidence type="ECO:0000313" key="7">
    <source>
        <dbReference type="Proteomes" id="UP000015545"/>
    </source>
</evidence>
<dbReference type="SUPFAM" id="SSF55811">
    <property type="entry name" value="Nudix"/>
    <property type="match status" value="1"/>
</dbReference>
<dbReference type="CDD" id="cd04666">
    <property type="entry name" value="NUDIX_DIPP2_like_Nudt4"/>
    <property type="match status" value="1"/>
</dbReference>
<dbReference type="RefSeq" id="YP_008433599.1">
    <property type="nucleotide sequence ID" value="NC_022096.1"/>
</dbReference>
<dbReference type="EMBL" id="KF147891">
    <property type="protein sequence ID" value="AGS82152.1"/>
    <property type="molecule type" value="Genomic_DNA"/>
</dbReference>
<dbReference type="GO" id="GO:0046872">
    <property type="term" value="F:metal ion binding"/>
    <property type="evidence" value="ECO:0007669"/>
    <property type="project" value="UniProtKB-KW"/>
</dbReference>
<gene>
    <name evidence="6" type="ORF">PaBG_00269</name>
</gene>
<organism evidence="6 7">
    <name type="scientific">Pseudomonas phage PaBG</name>
    <dbReference type="NCBI Taxonomy" id="1335230"/>
    <lineage>
        <taxon>Viruses</taxon>
        <taxon>Duplodnaviria</taxon>
        <taxon>Heunggongvirae</taxon>
        <taxon>Uroviricota</taxon>
        <taxon>Caudoviricetes</taxon>
        <taxon>Baikalvirus</taxon>
        <taxon>Baikalvirus PaBG</taxon>
    </lineage>
</organism>
<evidence type="ECO:0000256" key="4">
    <source>
        <dbReference type="ARBA" id="ARBA00022842"/>
    </source>
</evidence>
<dbReference type="Gene3D" id="3.90.79.10">
    <property type="entry name" value="Nucleoside Triphosphate Pyrophosphohydrolase"/>
    <property type="match status" value="1"/>
</dbReference>
<evidence type="ECO:0000256" key="3">
    <source>
        <dbReference type="ARBA" id="ARBA00022801"/>
    </source>
</evidence>
<proteinExistence type="predicted"/>
<reference evidence="6 7" key="1">
    <citation type="journal article" date="2014" name="Genome Announc.">
        <title>Complete Genome Sequence of the Novel Giant Pseudomonas Phage PaBG.</title>
        <authorList>
            <person name="Sykilinda N.N."/>
            <person name="Bondar A.A."/>
            <person name="Gorshkova A.S."/>
            <person name="Kurochkina L.P."/>
            <person name="Kulikov E.E."/>
            <person name="Shneider M.M."/>
            <person name="Kadykov V.A."/>
            <person name="Solovjeva N.V."/>
            <person name="Kabilov M.R."/>
            <person name="Mesyanzhinov V.V."/>
            <person name="Vlassov V.V."/>
            <person name="Drukker V.V."/>
            <person name="Miroshnikov K.A."/>
        </authorList>
    </citation>
    <scope>NUCLEOTIDE SEQUENCE [LARGE SCALE GENOMIC DNA]</scope>
</reference>
<dbReference type="GO" id="GO:0016462">
    <property type="term" value="F:pyrophosphatase activity"/>
    <property type="evidence" value="ECO:0007669"/>
    <property type="project" value="InterPro"/>
</dbReference>
<dbReference type="PROSITE" id="PS51462">
    <property type="entry name" value="NUDIX"/>
    <property type="match status" value="1"/>
</dbReference>
<dbReference type="OrthoDB" id="37172at10239"/>
<dbReference type="KEGG" id="vg:16574954"/>
<sequence length="241" mass="27570">MAVRKQSGCVVFRYDRNFDYEILLVKSSDGKDWVFPKGGVEKHLTPKQSAAKEVYEEAGVAGRILSTLGKYEYQKQGKDQKVTMYAMMYERDTDDWPEKHLRKRKWFKIKDAKKKLPKLLKPFLDELKQANMLALSSSNVMDQVGQHLRELPVLVDHAGEVEVSPDESVQVVLANGEDRLTMRIEDWGQHPLSQKMTIHYDYEHEGREGKHFKHTSLQGVAGDVARIAGRFLSGHLAMPKG</sequence>
<keyword evidence="4" id="KW-0460">Magnesium</keyword>
<keyword evidence="3 6" id="KW-0378">Hydrolase</keyword>
<name>S5VVF8_9CAUD</name>
<evidence type="ECO:0000313" key="6">
    <source>
        <dbReference type="EMBL" id="AGS82152.1"/>
    </source>
</evidence>
<accession>S5VVF8</accession>
<dbReference type="Pfam" id="PF00293">
    <property type="entry name" value="NUDIX"/>
    <property type="match status" value="1"/>
</dbReference>
<dbReference type="PANTHER" id="PTHR12629:SF0">
    <property type="entry name" value="DIPHOSPHOINOSITOL-POLYPHOSPHATE DIPHOSPHATASE"/>
    <property type="match status" value="1"/>
</dbReference>
<keyword evidence="2" id="KW-0479">Metal-binding</keyword>
<evidence type="ECO:0000256" key="2">
    <source>
        <dbReference type="ARBA" id="ARBA00022723"/>
    </source>
</evidence>
<dbReference type="PANTHER" id="PTHR12629">
    <property type="entry name" value="DIPHOSPHOINOSITOL POLYPHOSPHATE PHOSPHOHYDROLASE"/>
    <property type="match status" value="1"/>
</dbReference>
<protein>
    <submittedName>
        <fullName evidence="6">NUDIX hydrolase</fullName>
    </submittedName>
</protein>
<feature type="domain" description="Nudix hydrolase" evidence="5">
    <location>
        <begin position="2"/>
        <end position="129"/>
    </location>
</feature>
<evidence type="ECO:0000256" key="1">
    <source>
        <dbReference type="ARBA" id="ARBA00001946"/>
    </source>
</evidence>
<evidence type="ECO:0000259" key="5">
    <source>
        <dbReference type="PROSITE" id="PS51462"/>
    </source>
</evidence>
<dbReference type="Proteomes" id="UP000015545">
    <property type="component" value="Segment"/>
</dbReference>
<keyword evidence="7" id="KW-1185">Reference proteome</keyword>
<dbReference type="InterPro" id="IPR047198">
    <property type="entry name" value="DDP-like_NUDIX"/>
</dbReference>
<dbReference type="InterPro" id="IPR015797">
    <property type="entry name" value="NUDIX_hydrolase-like_dom_sf"/>
</dbReference>